<dbReference type="HOGENOM" id="CLU_2555497_0_0_10"/>
<reference evidence="1 2" key="1">
    <citation type="submission" date="2009-09" db="EMBL/GenBank/DDBJ databases">
        <authorList>
            <person name="Weinstock G."/>
            <person name="Sodergren E."/>
            <person name="Clifton S."/>
            <person name="Fulton L."/>
            <person name="Fulton B."/>
            <person name="Courtney L."/>
            <person name="Fronick C."/>
            <person name="Harrison M."/>
            <person name="Strong C."/>
            <person name="Farmer C."/>
            <person name="Delahaunty K."/>
            <person name="Markovic C."/>
            <person name="Hall O."/>
            <person name="Minx P."/>
            <person name="Tomlinson C."/>
            <person name="Mitreva M."/>
            <person name="Nelson J."/>
            <person name="Hou S."/>
            <person name="Wollam A."/>
            <person name="Pepin K.H."/>
            <person name="Johnson M."/>
            <person name="Bhonagiri V."/>
            <person name="Nash W.E."/>
            <person name="Warren W."/>
            <person name="Chinwalla A."/>
            <person name="Mardis E.R."/>
            <person name="Wilson R.K."/>
        </authorList>
    </citation>
    <scope>NUCLEOTIDE SEQUENCE [LARGE SCALE GENOMIC DNA]</scope>
    <source>
        <strain evidence="1 2">F0319</strain>
    </source>
</reference>
<organism evidence="1 2">
    <name type="scientific">Prevotella veroralis F0319</name>
    <dbReference type="NCBI Taxonomy" id="649761"/>
    <lineage>
        <taxon>Bacteria</taxon>
        <taxon>Pseudomonadati</taxon>
        <taxon>Bacteroidota</taxon>
        <taxon>Bacteroidia</taxon>
        <taxon>Bacteroidales</taxon>
        <taxon>Prevotellaceae</taxon>
        <taxon>Prevotella</taxon>
    </lineage>
</organism>
<dbReference type="STRING" id="649761.HMPREF0973_02840"/>
<sequence>MNDNRDKLKQLAKGYSNLTSDDIGFDIDLWQYLDSGEYNKRAVDACISLLRWYRQENGRIDRQSGFYQYIQQLKEQGYDIKI</sequence>
<dbReference type="Proteomes" id="UP000003327">
    <property type="component" value="Unassembled WGS sequence"/>
</dbReference>
<dbReference type="AlphaFoldDB" id="C9MT69"/>
<keyword evidence="2" id="KW-1185">Reference proteome</keyword>
<dbReference type="RefSeq" id="WP_004384525.1">
    <property type="nucleotide sequence ID" value="NZ_GG698718.1"/>
</dbReference>
<accession>C9MT69</accession>
<protein>
    <submittedName>
        <fullName evidence="1">Uncharacterized protein</fullName>
    </submittedName>
</protein>
<evidence type="ECO:0000313" key="2">
    <source>
        <dbReference type="Proteomes" id="UP000003327"/>
    </source>
</evidence>
<name>C9MT69_9BACT</name>
<comment type="caution">
    <text evidence="1">The sequence shown here is derived from an EMBL/GenBank/DDBJ whole genome shotgun (WGS) entry which is preliminary data.</text>
</comment>
<dbReference type="OrthoDB" id="9912636at2"/>
<dbReference type="EMBL" id="ACVA01000072">
    <property type="protein sequence ID" value="EEX17264.1"/>
    <property type="molecule type" value="Genomic_DNA"/>
</dbReference>
<gene>
    <name evidence="1" type="ORF">HMPREF0973_02840</name>
</gene>
<proteinExistence type="predicted"/>
<evidence type="ECO:0000313" key="1">
    <source>
        <dbReference type="EMBL" id="EEX17264.1"/>
    </source>
</evidence>